<keyword evidence="6" id="KW-0811">Translocation</keyword>
<name>A0A9N9APL0_9GLOM</name>
<keyword evidence="12" id="KW-1185">Reference proteome</keyword>
<evidence type="ECO:0000313" key="12">
    <source>
        <dbReference type="Proteomes" id="UP000789706"/>
    </source>
</evidence>
<dbReference type="AlphaFoldDB" id="A0A9N9APL0"/>
<dbReference type="EMBL" id="CAJVPK010000671">
    <property type="protein sequence ID" value="CAG8538235.1"/>
    <property type="molecule type" value="Genomic_DNA"/>
</dbReference>
<evidence type="ECO:0000256" key="8">
    <source>
        <dbReference type="ARBA" id="ARBA00023242"/>
    </source>
</evidence>
<keyword evidence="7" id="KW-0906">Nuclear pore complex</keyword>
<comment type="similarity">
    <text evidence="2">Belongs to the GLE1 family.</text>
</comment>
<keyword evidence="3" id="KW-0813">Transport</keyword>
<evidence type="ECO:0000256" key="4">
    <source>
        <dbReference type="ARBA" id="ARBA00022816"/>
    </source>
</evidence>
<dbReference type="InterPro" id="IPR012476">
    <property type="entry name" value="GLE1"/>
</dbReference>
<dbReference type="GO" id="GO:0016973">
    <property type="term" value="P:poly(A)+ mRNA export from nucleus"/>
    <property type="evidence" value="ECO:0007669"/>
    <property type="project" value="InterPro"/>
</dbReference>
<keyword evidence="4" id="KW-0509">mRNA transport</keyword>
<dbReference type="PANTHER" id="PTHR12960:SF0">
    <property type="entry name" value="MRNA EXPORT FACTOR GLE1"/>
    <property type="match status" value="1"/>
</dbReference>
<sequence length="326" mass="38291">MHHACSFCSIWDKGIKIVITNNSLNTKMPKPVSQEDLDFAHAEDDRYLHELNQWRKEGLKKALEEEYKRRQQDREAAKKEGLRRWLEFERERQERNEYWQKIQDQITEEYTDGALKEQEFYINIYKRIKDNLSKKADLKSQSYEPRKTIRLKLNRHAEIDVMSNEAAAFPLAHVCVLITTQHSEFINFLIVRLIRKCFYILPRYFAPENGQSIEDYKKFIGYRSNENDESYIERMCAYVAFYCAIAQTDSIIPSTNITAYEMHRAFGDTAFNLFAVIYDSYIANPPPEVQMLSVTSPSAMSRLKTLLEEASERGGKFNIPEGKFPS</sequence>
<dbReference type="GO" id="GO:0015031">
    <property type="term" value="P:protein transport"/>
    <property type="evidence" value="ECO:0007669"/>
    <property type="project" value="UniProtKB-KW"/>
</dbReference>
<gene>
    <name evidence="11" type="ORF">DEBURN_LOCUS6479</name>
</gene>
<evidence type="ECO:0000313" key="11">
    <source>
        <dbReference type="EMBL" id="CAG8538235.1"/>
    </source>
</evidence>
<accession>A0A9N9APL0</accession>
<dbReference type="InterPro" id="IPR038506">
    <property type="entry name" value="GLE1-like_sf"/>
</dbReference>
<dbReference type="GO" id="GO:0044614">
    <property type="term" value="C:nuclear pore cytoplasmic filaments"/>
    <property type="evidence" value="ECO:0007669"/>
    <property type="project" value="TreeGrafter"/>
</dbReference>
<dbReference type="GO" id="GO:0031369">
    <property type="term" value="F:translation initiation factor binding"/>
    <property type="evidence" value="ECO:0007669"/>
    <property type="project" value="TreeGrafter"/>
</dbReference>
<dbReference type="OrthoDB" id="420884at2759"/>
<dbReference type="Gene3D" id="1.25.40.510">
    <property type="entry name" value="GLE1-like"/>
    <property type="match status" value="1"/>
</dbReference>
<evidence type="ECO:0000256" key="1">
    <source>
        <dbReference type="ARBA" id="ARBA00004567"/>
    </source>
</evidence>
<dbReference type="Pfam" id="PF07817">
    <property type="entry name" value="GLE1"/>
    <property type="match status" value="1"/>
</dbReference>
<keyword evidence="8" id="KW-0539">Nucleus</keyword>
<evidence type="ECO:0000256" key="2">
    <source>
        <dbReference type="ARBA" id="ARBA00011056"/>
    </source>
</evidence>
<proteinExistence type="inferred from homology"/>
<evidence type="ECO:0000256" key="7">
    <source>
        <dbReference type="ARBA" id="ARBA00023132"/>
    </source>
</evidence>
<evidence type="ECO:0000256" key="5">
    <source>
        <dbReference type="ARBA" id="ARBA00022927"/>
    </source>
</evidence>
<dbReference type="Proteomes" id="UP000789706">
    <property type="component" value="Unassembled WGS sequence"/>
</dbReference>
<dbReference type="GO" id="GO:0000822">
    <property type="term" value="F:inositol hexakisphosphate binding"/>
    <property type="evidence" value="ECO:0007669"/>
    <property type="project" value="TreeGrafter"/>
</dbReference>
<reference evidence="11" key="1">
    <citation type="submission" date="2021-06" db="EMBL/GenBank/DDBJ databases">
        <authorList>
            <person name="Kallberg Y."/>
            <person name="Tangrot J."/>
            <person name="Rosling A."/>
        </authorList>
    </citation>
    <scope>NUCLEOTIDE SEQUENCE</scope>
    <source>
        <strain evidence="11">AZ414A</strain>
    </source>
</reference>
<dbReference type="GO" id="GO:0005737">
    <property type="term" value="C:cytoplasm"/>
    <property type="evidence" value="ECO:0007669"/>
    <property type="project" value="TreeGrafter"/>
</dbReference>
<evidence type="ECO:0000256" key="9">
    <source>
        <dbReference type="ARBA" id="ARBA00026227"/>
    </source>
</evidence>
<comment type="subcellular location">
    <subcellularLocation>
        <location evidence="1">Nucleus</location>
        <location evidence="1">Nuclear pore complex</location>
    </subcellularLocation>
</comment>
<evidence type="ECO:0000256" key="6">
    <source>
        <dbReference type="ARBA" id="ARBA00023010"/>
    </source>
</evidence>
<evidence type="ECO:0000256" key="10">
    <source>
        <dbReference type="ARBA" id="ARBA00029983"/>
    </source>
</evidence>
<protein>
    <recommendedName>
        <fullName evidence="9">mRNA export factor GLE1</fullName>
    </recommendedName>
    <alternativeName>
        <fullName evidence="10">Nucleoporin GLE1</fullName>
    </alternativeName>
</protein>
<dbReference type="PANTHER" id="PTHR12960">
    <property type="entry name" value="GLE-1-RELATED"/>
    <property type="match status" value="1"/>
</dbReference>
<organism evidence="11 12">
    <name type="scientific">Diversispora eburnea</name>
    <dbReference type="NCBI Taxonomy" id="1213867"/>
    <lineage>
        <taxon>Eukaryota</taxon>
        <taxon>Fungi</taxon>
        <taxon>Fungi incertae sedis</taxon>
        <taxon>Mucoromycota</taxon>
        <taxon>Glomeromycotina</taxon>
        <taxon>Glomeromycetes</taxon>
        <taxon>Diversisporales</taxon>
        <taxon>Diversisporaceae</taxon>
        <taxon>Diversispora</taxon>
    </lineage>
</organism>
<evidence type="ECO:0000256" key="3">
    <source>
        <dbReference type="ARBA" id="ARBA00022448"/>
    </source>
</evidence>
<keyword evidence="5" id="KW-0653">Protein transport</keyword>
<comment type="caution">
    <text evidence="11">The sequence shown here is derived from an EMBL/GenBank/DDBJ whole genome shotgun (WGS) entry which is preliminary data.</text>
</comment>
<dbReference type="GO" id="GO:0005543">
    <property type="term" value="F:phospholipid binding"/>
    <property type="evidence" value="ECO:0007669"/>
    <property type="project" value="TreeGrafter"/>
</dbReference>